<dbReference type="GO" id="GO:0005886">
    <property type="term" value="C:plasma membrane"/>
    <property type="evidence" value="ECO:0007669"/>
    <property type="project" value="UniProtKB-SubCell"/>
</dbReference>
<proteinExistence type="inferred from homology"/>
<dbReference type="Gene3D" id="3.60.110.10">
    <property type="entry name" value="Carbon-nitrogen hydrolase"/>
    <property type="match status" value="1"/>
</dbReference>
<dbReference type="SUPFAM" id="SSF56317">
    <property type="entry name" value="Carbon-nitrogen hydrolase"/>
    <property type="match status" value="1"/>
</dbReference>
<comment type="similarity">
    <text evidence="2 9">Belongs to the CN hydrolase family. Apolipoprotein N-acyltransferase subfamily.</text>
</comment>
<comment type="caution">
    <text evidence="11">The sequence shown here is derived from an EMBL/GenBank/DDBJ whole genome shotgun (WGS) entry which is preliminary data.</text>
</comment>
<dbReference type="GO" id="GO:0042158">
    <property type="term" value="P:lipoprotein biosynthetic process"/>
    <property type="evidence" value="ECO:0007669"/>
    <property type="project" value="UniProtKB-UniRule"/>
</dbReference>
<keyword evidence="7 9" id="KW-0472">Membrane</keyword>
<evidence type="ECO:0000256" key="6">
    <source>
        <dbReference type="ARBA" id="ARBA00022989"/>
    </source>
</evidence>
<feature type="transmembrane region" description="Helical" evidence="9">
    <location>
        <begin position="122"/>
        <end position="141"/>
    </location>
</feature>
<dbReference type="HAMAP" id="MF_01148">
    <property type="entry name" value="Lnt"/>
    <property type="match status" value="1"/>
</dbReference>
<feature type="transmembrane region" description="Helical" evidence="9">
    <location>
        <begin position="161"/>
        <end position="186"/>
    </location>
</feature>
<gene>
    <name evidence="9" type="primary">lnt</name>
    <name evidence="11" type="ORF">EDC63_11154</name>
</gene>
<name>A0A4R3XZD7_9PROT</name>
<comment type="subcellular location">
    <subcellularLocation>
        <location evidence="1 9">Cell membrane</location>
        <topology evidence="1 9">Multi-pass membrane protein</topology>
    </subcellularLocation>
</comment>
<evidence type="ECO:0000256" key="2">
    <source>
        <dbReference type="ARBA" id="ARBA00010065"/>
    </source>
</evidence>
<evidence type="ECO:0000256" key="3">
    <source>
        <dbReference type="ARBA" id="ARBA00022475"/>
    </source>
</evidence>
<evidence type="ECO:0000256" key="5">
    <source>
        <dbReference type="ARBA" id="ARBA00022692"/>
    </source>
</evidence>
<feature type="domain" description="CN hydrolase" evidence="10">
    <location>
        <begin position="232"/>
        <end position="471"/>
    </location>
</feature>
<dbReference type="UniPathway" id="UPA00666"/>
<dbReference type="PROSITE" id="PS50263">
    <property type="entry name" value="CN_HYDROLASE"/>
    <property type="match status" value="1"/>
</dbReference>
<comment type="function">
    <text evidence="9">Catalyzes the phospholipid dependent N-acylation of the N-terminal cysteine of apolipoprotein, the last step in lipoprotein maturation.</text>
</comment>
<accession>A0A4R3XZD7</accession>
<dbReference type="PANTHER" id="PTHR38686:SF1">
    <property type="entry name" value="APOLIPOPROTEIN N-ACYLTRANSFERASE"/>
    <property type="match status" value="1"/>
</dbReference>
<dbReference type="Proteomes" id="UP000295367">
    <property type="component" value="Unassembled WGS sequence"/>
</dbReference>
<comment type="pathway">
    <text evidence="9">Protein modification; lipoprotein biosynthesis (N-acyl transfer).</text>
</comment>
<organism evidence="11 12">
    <name type="scientific">Sulfurirhabdus autotrophica</name>
    <dbReference type="NCBI Taxonomy" id="1706046"/>
    <lineage>
        <taxon>Bacteria</taxon>
        <taxon>Pseudomonadati</taxon>
        <taxon>Pseudomonadota</taxon>
        <taxon>Betaproteobacteria</taxon>
        <taxon>Nitrosomonadales</taxon>
        <taxon>Sulfuricellaceae</taxon>
        <taxon>Sulfurirhabdus</taxon>
    </lineage>
</organism>
<keyword evidence="3 9" id="KW-1003">Cell membrane</keyword>
<dbReference type="PANTHER" id="PTHR38686">
    <property type="entry name" value="APOLIPOPROTEIN N-ACYLTRANSFERASE"/>
    <property type="match status" value="1"/>
</dbReference>
<dbReference type="InterPro" id="IPR004563">
    <property type="entry name" value="Apolipo_AcylTrfase"/>
</dbReference>
<dbReference type="GO" id="GO:0016410">
    <property type="term" value="F:N-acyltransferase activity"/>
    <property type="evidence" value="ECO:0007669"/>
    <property type="project" value="UniProtKB-UniRule"/>
</dbReference>
<evidence type="ECO:0000256" key="1">
    <source>
        <dbReference type="ARBA" id="ARBA00004651"/>
    </source>
</evidence>
<keyword evidence="8 9" id="KW-0012">Acyltransferase</keyword>
<feature type="transmembrane region" description="Helical" evidence="9">
    <location>
        <begin position="12"/>
        <end position="32"/>
    </location>
</feature>
<keyword evidence="11" id="KW-0449">Lipoprotein</keyword>
<dbReference type="Pfam" id="PF20154">
    <property type="entry name" value="LNT_N"/>
    <property type="match status" value="1"/>
</dbReference>
<keyword evidence="6 9" id="KW-1133">Transmembrane helix</keyword>
<evidence type="ECO:0000256" key="4">
    <source>
        <dbReference type="ARBA" id="ARBA00022679"/>
    </source>
</evidence>
<dbReference type="InterPro" id="IPR045378">
    <property type="entry name" value="LNT_N"/>
</dbReference>
<feature type="transmembrane region" description="Helical" evidence="9">
    <location>
        <begin position="198"/>
        <end position="219"/>
    </location>
</feature>
<evidence type="ECO:0000313" key="12">
    <source>
        <dbReference type="Proteomes" id="UP000295367"/>
    </source>
</evidence>
<sequence length="509" mass="56516">MTPHLYLLSRKLPFALLLGVLAVAGFAPFYLFPFPVLSLAGLFWLWKHSPGRFAAVLVGFVFGLGFFGAGVSWVYVSLHDYGAMPAPLAATATFLFCLFLALFPAAVGFLQYMSRTKWIIKATLLLPALWVAMEWVRGWIFTGFPWLAVGYAQAPYSPLAGFAPVLGIYGVSLLTAVSAGLLLCVLTGKTSAGHRSRALWAVLLLAIWGSGFALKQVAWTQPEGEAVSVSLLQGNISQDLKWREDRTVSTLNSYRNMVLSSHSRLIILPETALPLFYHNVPRSYLDELAEHARANKGDLLIGLPEYEGDKRESYYNSVLSFGSAATQTYRKFHLVPFGEYVPLKWFFGWIIESLQIPLTDFSRGDKFQKPMNVAGQRVAVNVCYEDVFGEEIIRQLPAATMLVNVSNDAWFGDSVAPHQHLQISQMRALETGRYMLRATNTGVTAIVNERGVVEQRLPEFVEGMLNGRVQGFVGETPYIKWGNWAVLSMMAVMIMLAVSFGRQKKVSQS</sequence>
<dbReference type="InterPro" id="IPR003010">
    <property type="entry name" value="C-N_Hydrolase"/>
</dbReference>
<dbReference type="InterPro" id="IPR036526">
    <property type="entry name" value="C-N_Hydrolase_sf"/>
</dbReference>
<evidence type="ECO:0000259" key="10">
    <source>
        <dbReference type="PROSITE" id="PS50263"/>
    </source>
</evidence>
<protein>
    <recommendedName>
        <fullName evidence="9">Apolipoprotein N-acyltransferase</fullName>
        <shortName evidence="9">ALP N-acyltransferase</shortName>
        <ecNumber evidence="9">2.3.1.269</ecNumber>
    </recommendedName>
</protein>
<feature type="transmembrane region" description="Helical" evidence="9">
    <location>
        <begin position="53"/>
        <end position="76"/>
    </location>
</feature>
<keyword evidence="5 9" id="KW-0812">Transmembrane</keyword>
<dbReference type="EC" id="2.3.1.269" evidence="9"/>
<dbReference type="CDD" id="cd07571">
    <property type="entry name" value="ALP_N-acyl_transferase"/>
    <property type="match status" value="1"/>
</dbReference>
<dbReference type="NCBIfam" id="TIGR00546">
    <property type="entry name" value="lnt"/>
    <property type="match status" value="1"/>
</dbReference>
<keyword evidence="12" id="KW-1185">Reference proteome</keyword>
<comment type="catalytic activity">
    <reaction evidence="9">
        <text>N-terminal S-1,2-diacyl-sn-glyceryl-L-cysteinyl-[lipoprotein] + a glycerophospholipid = N-acyl-S-1,2-diacyl-sn-glyceryl-L-cysteinyl-[lipoprotein] + a 2-acyl-sn-glycero-3-phospholipid + H(+)</text>
        <dbReference type="Rhea" id="RHEA:48228"/>
        <dbReference type="Rhea" id="RHEA-COMP:14681"/>
        <dbReference type="Rhea" id="RHEA-COMP:14684"/>
        <dbReference type="ChEBI" id="CHEBI:15378"/>
        <dbReference type="ChEBI" id="CHEBI:136912"/>
        <dbReference type="ChEBI" id="CHEBI:140656"/>
        <dbReference type="ChEBI" id="CHEBI:140657"/>
        <dbReference type="ChEBI" id="CHEBI:140660"/>
        <dbReference type="EC" id="2.3.1.269"/>
    </reaction>
</comment>
<keyword evidence="4 9" id="KW-0808">Transferase</keyword>
<evidence type="ECO:0000256" key="9">
    <source>
        <dbReference type="HAMAP-Rule" id="MF_01148"/>
    </source>
</evidence>
<dbReference type="Pfam" id="PF00795">
    <property type="entry name" value="CN_hydrolase"/>
    <property type="match status" value="1"/>
</dbReference>
<dbReference type="EMBL" id="SMCO01000011">
    <property type="protein sequence ID" value="TCV84710.1"/>
    <property type="molecule type" value="Genomic_DNA"/>
</dbReference>
<feature type="transmembrane region" description="Helical" evidence="9">
    <location>
        <begin position="88"/>
        <end position="110"/>
    </location>
</feature>
<reference evidence="11 12" key="1">
    <citation type="submission" date="2019-03" db="EMBL/GenBank/DDBJ databases">
        <title>Genomic Encyclopedia of Type Strains, Phase IV (KMG-IV): sequencing the most valuable type-strain genomes for metagenomic binning, comparative biology and taxonomic classification.</title>
        <authorList>
            <person name="Goeker M."/>
        </authorList>
    </citation>
    <scope>NUCLEOTIDE SEQUENCE [LARGE SCALE GENOMIC DNA]</scope>
    <source>
        <strain evidence="11 12">DSM 100309</strain>
    </source>
</reference>
<evidence type="ECO:0000313" key="11">
    <source>
        <dbReference type="EMBL" id="TCV84710.1"/>
    </source>
</evidence>
<dbReference type="RefSeq" id="WP_370685872.1">
    <property type="nucleotide sequence ID" value="NZ_BHVT01000027.1"/>
</dbReference>
<feature type="transmembrane region" description="Helical" evidence="9">
    <location>
        <begin position="481"/>
        <end position="501"/>
    </location>
</feature>
<evidence type="ECO:0000256" key="8">
    <source>
        <dbReference type="ARBA" id="ARBA00023315"/>
    </source>
</evidence>
<dbReference type="AlphaFoldDB" id="A0A4R3XZD7"/>
<evidence type="ECO:0000256" key="7">
    <source>
        <dbReference type="ARBA" id="ARBA00023136"/>
    </source>
</evidence>